<dbReference type="AlphaFoldDB" id="S6B7U9"/>
<feature type="transmembrane region" description="Helical" evidence="7">
    <location>
        <begin position="236"/>
        <end position="258"/>
    </location>
</feature>
<evidence type="ECO:0000313" key="9">
    <source>
        <dbReference type="Proteomes" id="UP000015559"/>
    </source>
</evidence>
<dbReference type="Proteomes" id="UP000015559">
    <property type="component" value="Chromosome"/>
</dbReference>
<comment type="similarity">
    <text evidence="2">Belongs to the NrfD family.</text>
</comment>
<keyword evidence="4 7" id="KW-0812">Transmembrane</keyword>
<dbReference type="PANTHER" id="PTHR34856:SF2">
    <property type="entry name" value="PROTEIN NRFD"/>
    <property type="match status" value="1"/>
</dbReference>
<feature type="transmembrane region" description="Helical" evidence="7">
    <location>
        <begin position="191"/>
        <end position="216"/>
    </location>
</feature>
<protein>
    <submittedName>
        <fullName evidence="8">Polysulfide reductase NrfD</fullName>
    </submittedName>
</protein>
<evidence type="ECO:0000313" key="8">
    <source>
        <dbReference type="EMBL" id="BAN36507.1"/>
    </source>
</evidence>
<evidence type="ECO:0000256" key="3">
    <source>
        <dbReference type="ARBA" id="ARBA00022475"/>
    </source>
</evidence>
<dbReference type="InterPro" id="IPR052049">
    <property type="entry name" value="Electron_transfer_protein"/>
</dbReference>
<dbReference type="eggNOG" id="COG5557">
    <property type="taxonomic scope" value="Bacteria"/>
</dbReference>
<keyword evidence="3" id="KW-1003">Cell membrane</keyword>
<dbReference type="STRING" id="1163617.SCD_n02707"/>
<evidence type="ECO:0000256" key="6">
    <source>
        <dbReference type="ARBA" id="ARBA00023136"/>
    </source>
</evidence>
<dbReference type="Pfam" id="PF03916">
    <property type="entry name" value="NrfD"/>
    <property type="match status" value="1"/>
</dbReference>
<evidence type="ECO:0000256" key="4">
    <source>
        <dbReference type="ARBA" id="ARBA00022692"/>
    </source>
</evidence>
<dbReference type="Gene3D" id="1.20.1630.10">
    <property type="entry name" value="Formate dehydrogenase/DMSO reductase domain"/>
    <property type="match status" value="1"/>
</dbReference>
<keyword evidence="6 7" id="KW-0472">Membrane</keyword>
<feature type="transmembrane region" description="Helical" evidence="7">
    <location>
        <begin position="308"/>
        <end position="341"/>
    </location>
</feature>
<keyword evidence="9" id="KW-1185">Reference proteome</keyword>
<dbReference type="OrthoDB" id="9765987at2"/>
<dbReference type="PANTHER" id="PTHR34856">
    <property type="entry name" value="PROTEIN NRFD"/>
    <property type="match status" value="1"/>
</dbReference>
<dbReference type="EMBL" id="AP013066">
    <property type="protein sequence ID" value="BAN36507.1"/>
    <property type="molecule type" value="Genomic_DNA"/>
</dbReference>
<feature type="transmembrane region" description="Helical" evidence="7">
    <location>
        <begin position="278"/>
        <end position="296"/>
    </location>
</feature>
<feature type="transmembrane region" description="Helical" evidence="7">
    <location>
        <begin position="89"/>
        <end position="107"/>
    </location>
</feature>
<feature type="transmembrane region" description="Helical" evidence="7">
    <location>
        <begin position="160"/>
        <end position="185"/>
    </location>
</feature>
<feature type="transmembrane region" description="Helical" evidence="7">
    <location>
        <begin position="361"/>
        <end position="382"/>
    </location>
</feature>
<feature type="transmembrane region" description="Helical" evidence="7">
    <location>
        <begin position="55"/>
        <end position="77"/>
    </location>
</feature>
<dbReference type="RefSeq" id="WP_009207533.1">
    <property type="nucleotide sequence ID" value="NC_022357.1"/>
</dbReference>
<comment type="subcellular location">
    <subcellularLocation>
        <location evidence="1">Cell membrane</location>
        <topology evidence="1">Multi-pass membrane protein</topology>
    </subcellularLocation>
</comment>
<keyword evidence="5 7" id="KW-1133">Transmembrane helix</keyword>
<sequence>MNNDVFCKSKDGAFYFVLGVIGLVVLAGLGAAYYMEHHGHVVTGMTNQIVWGLPHVFAIFLIVAASGVLNVASIGSVFGKPMYKARGPLAGLLAIAMLAGGLMVLMLDLGRADRLIIAMTYLNLKSVFALNVFLYTVFFTVVALYLWTMLDRKMHAYSKYVGFAAFIWRLALTTGTGAIFGFLVARQAYGTALLAPMFIIMSFSFGLAVFMIVQAVMYRWNDRVLDEVILHRMKNLLATFVAAVLYFTVVYHMTNLYFAKQVAFERFILIDGGVYTNLFWFGQILLGTFAPLAILFHPSLGKRNGWIVTASILVILGAFAQLYVLLIGGQAFPLSIFPGMVESSSFFDGQIHTYNPSLPEFLLGMGGIAVAALITAIAAKVLNFMPNDKHHTVSH</sequence>
<dbReference type="HOGENOM" id="CLU_045348_3_2_4"/>
<dbReference type="KEGG" id="sdr:SCD_n02707"/>
<evidence type="ECO:0000256" key="7">
    <source>
        <dbReference type="SAM" id="Phobius"/>
    </source>
</evidence>
<evidence type="ECO:0000256" key="1">
    <source>
        <dbReference type="ARBA" id="ARBA00004651"/>
    </source>
</evidence>
<dbReference type="InterPro" id="IPR005614">
    <property type="entry name" value="NrfD-like"/>
</dbReference>
<feature type="transmembrane region" description="Helical" evidence="7">
    <location>
        <begin position="127"/>
        <end position="148"/>
    </location>
</feature>
<accession>S6B7U9</accession>
<organism evidence="8 9">
    <name type="scientific">Sulfuricella denitrificans (strain DSM 22764 / NBRC 105220 / skB26)</name>
    <dbReference type="NCBI Taxonomy" id="1163617"/>
    <lineage>
        <taxon>Bacteria</taxon>
        <taxon>Pseudomonadati</taxon>
        <taxon>Pseudomonadota</taxon>
        <taxon>Betaproteobacteria</taxon>
        <taxon>Nitrosomonadales</taxon>
        <taxon>Sulfuricellaceae</taxon>
        <taxon>Sulfuricella</taxon>
    </lineage>
</organism>
<dbReference type="GO" id="GO:0005886">
    <property type="term" value="C:plasma membrane"/>
    <property type="evidence" value="ECO:0007669"/>
    <property type="project" value="UniProtKB-SubCell"/>
</dbReference>
<gene>
    <name evidence="8" type="primary">dsrP</name>
    <name evidence="8" type="ORF">SCD_n02707</name>
</gene>
<feature type="transmembrane region" description="Helical" evidence="7">
    <location>
        <begin position="12"/>
        <end position="35"/>
    </location>
</feature>
<reference evidence="8 9" key="1">
    <citation type="journal article" date="2012" name="Appl. Environ. Microbiol.">
        <title>Draft genome sequence of a psychrotolerant sulfur-oxidizing bacterium, Sulfuricella denitrificans skB26, and proteomic insights into cold adaptation.</title>
        <authorList>
            <person name="Watanabe T."/>
            <person name="Kojima H."/>
            <person name="Fukui M."/>
        </authorList>
    </citation>
    <scope>NUCLEOTIDE SEQUENCE [LARGE SCALE GENOMIC DNA]</scope>
    <source>
        <strain evidence="9">skB26</strain>
    </source>
</reference>
<evidence type="ECO:0000256" key="5">
    <source>
        <dbReference type="ARBA" id="ARBA00022989"/>
    </source>
</evidence>
<evidence type="ECO:0000256" key="2">
    <source>
        <dbReference type="ARBA" id="ARBA00008929"/>
    </source>
</evidence>
<name>S6B7U9_SULDS</name>
<proteinExistence type="inferred from homology"/>